<dbReference type="PANTHER" id="PTHR16684:SF11">
    <property type="entry name" value="CENTROMERE PROTEIN C"/>
    <property type="match status" value="1"/>
</dbReference>
<dbReference type="InParanoid" id="A0A6P9BXF1"/>
<keyword evidence="4" id="KW-0539">Nucleus</keyword>
<reference evidence="13" key="1">
    <citation type="submission" date="2025-08" db="UniProtKB">
        <authorList>
            <consortium name="RefSeq"/>
        </authorList>
    </citation>
    <scope>IDENTIFICATION</scope>
    <source>
        <tissue evidence="13">Blood</tissue>
    </source>
</reference>
<dbReference type="Pfam" id="PF11699">
    <property type="entry name" value="CENP-C_C"/>
    <property type="match status" value="1"/>
</dbReference>
<dbReference type="CTD" id="1060"/>
<keyword evidence="3" id="KW-0238">DNA-binding</keyword>
<organism evidence="12 13">
    <name type="scientific">Pantherophis guttatus</name>
    <name type="common">Corn snake</name>
    <name type="synonym">Elaphe guttata</name>
    <dbReference type="NCBI Taxonomy" id="94885"/>
    <lineage>
        <taxon>Eukaryota</taxon>
        <taxon>Metazoa</taxon>
        <taxon>Chordata</taxon>
        <taxon>Craniata</taxon>
        <taxon>Vertebrata</taxon>
        <taxon>Euteleostomi</taxon>
        <taxon>Lepidosauria</taxon>
        <taxon>Squamata</taxon>
        <taxon>Bifurcata</taxon>
        <taxon>Unidentata</taxon>
        <taxon>Episquamata</taxon>
        <taxon>Toxicofera</taxon>
        <taxon>Serpentes</taxon>
        <taxon>Colubroidea</taxon>
        <taxon>Colubridae</taxon>
        <taxon>Colubrinae</taxon>
        <taxon>Pantherophis</taxon>
    </lineage>
</organism>
<dbReference type="InterPro" id="IPR014710">
    <property type="entry name" value="RmlC-like_jellyroll"/>
</dbReference>
<dbReference type="SUPFAM" id="SSF51182">
    <property type="entry name" value="RmlC-like cupins"/>
    <property type="match status" value="1"/>
</dbReference>
<evidence type="ECO:0000313" key="12">
    <source>
        <dbReference type="Proteomes" id="UP001652622"/>
    </source>
</evidence>
<evidence type="ECO:0000256" key="7">
    <source>
        <dbReference type="ARBA" id="ARBA00068530"/>
    </source>
</evidence>
<evidence type="ECO:0000256" key="9">
    <source>
        <dbReference type="ARBA" id="ARBA00083562"/>
    </source>
</evidence>
<evidence type="ECO:0000256" key="6">
    <source>
        <dbReference type="ARBA" id="ARBA00064952"/>
    </source>
</evidence>
<evidence type="ECO:0000256" key="4">
    <source>
        <dbReference type="ARBA" id="ARBA00023242"/>
    </source>
</evidence>
<accession>A0A6P9BXF1</accession>
<dbReference type="RefSeq" id="XP_034272185.1">
    <property type="nucleotide sequence ID" value="XM_034416294.2"/>
</dbReference>
<dbReference type="GO" id="GO:0005721">
    <property type="term" value="C:pericentric heterochromatin"/>
    <property type="evidence" value="ECO:0007669"/>
    <property type="project" value="UniProtKB-ARBA"/>
</dbReference>
<dbReference type="Proteomes" id="UP001652622">
    <property type="component" value="Unplaced"/>
</dbReference>
<sequence>MDSLNHLKTAYRLRFFNREGKKIATGIQGESVLECVHNCFETCTKQSIECSSTISYDSSFNLNQVPCYSKEKEQTKLEFAKDNTFVSLRSPDKMEKFSGSKISEEIKENDAEVLCLGSPDLLVESGEEGQGEEGEKSCAEQLCFNEEGFYLSQKFSKSKGFSARKEMEELCIEEPASKQIKMSGPMFSLNSATLKPEEECEFLIEEFFDLSSASWISISGKKQKPQKKTTSASFEGNEEAKQHNERRKNKIKQSVTQKKKKRSPGRDLMGKKNRQLVSKGSLEDVHGEEHLDKKKNLHPFKLRTELKRATSQKVRETSLPKPQNNVLYQEDSCEQRMAKKHSNISVTPQNNEGSLSYDPLLLPLCSNEIFRKEWNPFNTDDSDSDKSSDLEKNLHRPISNSLKHKLIVLPTNTPNVRRSQRIRIKPLEYWRGERINYKINTSGDFVIGGIISPEQRESWKPKVKVAMKSVPENENLHDNSIFMEKIFQPAIVFDKASNQQILLECVHNGSSPVFCFSNEILSIYKYLSTPSFASGKIILNPLKEKGYQYSHTDTLVFHISCGKLLLMLYDQSYRLTTGNYFFIPPGNVYNIRNLLNEECVVLFTQLKGKELLDN</sequence>
<dbReference type="InterPro" id="IPR028386">
    <property type="entry name" value="CENP-C/Mif2/cnp3"/>
</dbReference>
<evidence type="ECO:0000256" key="10">
    <source>
        <dbReference type="SAM" id="MobiDB-lite"/>
    </source>
</evidence>
<feature type="domain" description="Mif2/CENP-C cupin" evidence="11">
    <location>
        <begin position="523"/>
        <end position="605"/>
    </location>
</feature>
<protein>
    <recommendedName>
        <fullName evidence="7">Centromere protein C</fullName>
    </recommendedName>
    <alternativeName>
        <fullName evidence="8">Centromere autoantigen C</fullName>
    </alternativeName>
    <alternativeName>
        <fullName evidence="9">Centromere protein C 1</fullName>
    </alternativeName>
</protein>
<feature type="region of interest" description="Disordered" evidence="10">
    <location>
        <begin position="219"/>
        <end position="298"/>
    </location>
</feature>
<evidence type="ECO:0000256" key="5">
    <source>
        <dbReference type="ARBA" id="ARBA00053516"/>
    </source>
</evidence>
<dbReference type="GO" id="GO:0005634">
    <property type="term" value="C:nucleus"/>
    <property type="evidence" value="ECO:0007669"/>
    <property type="project" value="UniProtKB-SubCell"/>
</dbReference>
<comment type="subcellular location">
    <subcellularLocation>
        <location evidence="1">Nucleus</location>
    </subcellularLocation>
</comment>
<comment type="similarity">
    <text evidence="2">Belongs to the CENP-C/MIF2 family.</text>
</comment>
<evidence type="ECO:0000256" key="1">
    <source>
        <dbReference type="ARBA" id="ARBA00004123"/>
    </source>
</evidence>
<feature type="compositionally biased region" description="Basic and acidic residues" evidence="10">
    <location>
        <begin position="281"/>
        <end position="294"/>
    </location>
</feature>
<evidence type="ECO:0000256" key="3">
    <source>
        <dbReference type="ARBA" id="ARBA00023125"/>
    </source>
</evidence>
<dbReference type="InterPro" id="IPR025974">
    <property type="entry name" value="Mif2/CENP-C_cupin"/>
</dbReference>
<comment type="subunit">
    <text evidence="6">Oligomer. Component of the CENPA-NAC complex, at least composed of CENPA, CENPC, CENPH, CENPM, CENPN, CENPT and CENPU. The CENPA-NAC complex interacts with the CENPA-CAD complex, composed of CENPI, CENPK, CENPL, CENPO, CENPP, CENPQ, CENPR and CENPS. Binds to DAXX. Interacts with DNMT3B. Interacts directly with CENPA. Identified in a centromere complex containing histones H2A, H2B and H4, and at least CENPA, CENPB, CENPC, CENPT, CENPN, HJURP, SUPT16H, SSRP1 and RSF1. Interacts with MEIKIN.</text>
</comment>
<evidence type="ECO:0000259" key="11">
    <source>
        <dbReference type="Pfam" id="PF11699"/>
    </source>
</evidence>
<dbReference type="GO" id="GO:0051315">
    <property type="term" value="P:attachment of mitotic spindle microtubules to kinetochore"/>
    <property type="evidence" value="ECO:0007669"/>
    <property type="project" value="TreeGrafter"/>
</dbReference>
<dbReference type="InterPro" id="IPR011051">
    <property type="entry name" value="RmlC_Cupin_sf"/>
</dbReference>
<feature type="compositionally biased region" description="Basic residues" evidence="10">
    <location>
        <begin position="244"/>
        <end position="263"/>
    </location>
</feature>
<dbReference type="Gene3D" id="2.60.120.10">
    <property type="entry name" value="Jelly Rolls"/>
    <property type="match status" value="1"/>
</dbReference>
<dbReference type="GO" id="GO:0051455">
    <property type="term" value="P:spindle attachment to meiosis I kinetochore"/>
    <property type="evidence" value="ECO:0007669"/>
    <property type="project" value="TreeGrafter"/>
</dbReference>
<dbReference type="GeneID" id="117664891"/>
<dbReference type="GO" id="GO:0000776">
    <property type="term" value="C:kinetochore"/>
    <property type="evidence" value="ECO:0007669"/>
    <property type="project" value="InterPro"/>
</dbReference>
<evidence type="ECO:0000256" key="2">
    <source>
        <dbReference type="ARBA" id="ARBA00010291"/>
    </source>
</evidence>
<dbReference type="KEGG" id="pgut:117664891"/>
<dbReference type="GO" id="GO:0051382">
    <property type="term" value="P:kinetochore assembly"/>
    <property type="evidence" value="ECO:0007669"/>
    <property type="project" value="InterPro"/>
</dbReference>
<evidence type="ECO:0000256" key="8">
    <source>
        <dbReference type="ARBA" id="ARBA00082151"/>
    </source>
</evidence>
<dbReference type="PANTHER" id="PTHR16684">
    <property type="entry name" value="CENTROMERE PROTEIN C"/>
    <property type="match status" value="1"/>
</dbReference>
<comment type="function">
    <text evidence="5">Component of the CENPA-NAC (nucleosome-associated) complex, a complex that plays a central role in assembly of kinetochore proteins, mitotic progression and chromosome segregation. The CENPA-NAC complex recruits the CENPA-CAD (nucleosome distal) complex and may be involved in incorporation of newly synthesized CENPA into centromeres. CENPC recruits DNA methylation and DNMT3B to both centromeric and pericentromeric satellite repeats and regulates the histone code in these regions.</text>
</comment>
<evidence type="ECO:0000313" key="13">
    <source>
        <dbReference type="RefSeq" id="XP_034272185.1"/>
    </source>
</evidence>
<gene>
    <name evidence="13" type="primary">CENPC</name>
</gene>
<keyword evidence="12" id="KW-1185">Reference proteome</keyword>
<dbReference type="GO" id="GO:0019237">
    <property type="term" value="F:centromeric DNA binding"/>
    <property type="evidence" value="ECO:0007669"/>
    <property type="project" value="InterPro"/>
</dbReference>
<dbReference type="AlphaFoldDB" id="A0A6P9BXF1"/>
<dbReference type="OMA" id="YRARFCH"/>
<proteinExistence type="inferred from homology"/>
<dbReference type="FunFam" id="2.60.120.10:FF:000033">
    <property type="entry name" value="Centromere protein C 1"/>
    <property type="match status" value="1"/>
</dbReference>
<name>A0A6P9BXF1_PANGU</name>